<keyword evidence="2" id="KW-1185">Reference proteome</keyword>
<gene>
    <name evidence="1" type="ORF">ACFPIH_47855</name>
</gene>
<organism evidence="1 2">
    <name type="scientific">Streptomyces vulcanius</name>
    <dbReference type="NCBI Taxonomy" id="1441876"/>
    <lineage>
        <taxon>Bacteria</taxon>
        <taxon>Bacillati</taxon>
        <taxon>Actinomycetota</taxon>
        <taxon>Actinomycetes</taxon>
        <taxon>Kitasatosporales</taxon>
        <taxon>Streptomycetaceae</taxon>
        <taxon>Streptomyces</taxon>
    </lineage>
</organism>
<dbReference type="RefSeq" id="WP_381177540.1">
    <property type="nucleotide sequence ID" value="NZ_JBHSFK010000050.1"/>
</dbReference>
<dbReference type="Proteomes" id="UP001595839">
    <property type="component" value="Unassembled WGS sequence"/>
</dbReference>
<proteinExistence type="predicted"/>
<sequence length="111" mass="12799">MNDTQRGLRLSDDELDTLRLIVKNDWRFEADPRFLREVLEGEPTQTTIRGSRHYGMLRSGVPEIILSAYSNALIGESVPKELPTYEAWQEWKARVADAHTAWVRKKDEAGE</sequence>
<dbReference type="EMBL" id="JBHSFK010000050">
    <property type="protein sequence ID" value="MFC4507059.1"/>
    <property type="molecule type" value="Genomic_DNA"/>
</dbReference>
<protein>
    <submittedName>
        <fullName evidence="1">Uncharacterized protein</fullName>
    </submittedName>
</protein>
<evidence type="ECO:0000313" key="2">
    <source>
        <dbReference type="Proteomes" id="UP001595839"/>
    </source>
</evidence>
<name>A0ABV9B4W6_9ACTN</name>
<reference evidence="2" key="1">
    <citation type="journal article" date="2019" name="Int. J. Syst. Evol. Microbiol.">
        <title>The Global Catalogue of Microorganisms (GCM) 10K type strain sequencing project: providing services to taxonomists for standard genome sequencing and annotation.</title>
        <authorList>
            <consortium name="The Broad Institute Genomics Platform"/>
            <consortium name="The Broad Institute Genome Sequencing Center for Infectious Disease"/>
            <person name="Wu L."/>
            <person name="Ma J."/>
        </authorList>
    </citation>
    <scope>NUCLEOTIDE SEQUENCE [LARGE SCALE GENOMIC DNA]</scope>
    <source>
        <strain evidence="2">CGMCC 4.7177</strain>
    </source>
</reference>
<comment type="caution">
    <text evidence="1">The sequence shown here is derived from an EMBL/GenBank/DDBJ whole genome shotgun (WGS) entry which is preliminary data.</text>
</comment>
<evidence type="ECO:0000313" key="1">
    <source>
        <dbReference type="EMBL" id="MFC4507059.1"/>
    </source>
</evidence>
<accession>A0ABV9B4W6</accession>